<accession>A0A3D8QG26</accession>
<gene>
    <name evidence="3" type="ORF">BP6252_12138</name>
</gene>
<feature type="transmembrane region" description="Helical" evidence="1">
    <location>
        <begin position="213"/>
        <end position="233"/>
    </location>
</feature>
<dbReference type="Proteomes" id="UP000256645">
    <property type="component" value="Unassembled WGS sequence"/>
</dbReference>
<feature type="chain" id="PRO_5017608393" evidence="2">
    <location>
        <begin position="25"/>
        <end position="392"/>
    </location>
</feature>
<reference evidence="3 4" key="1">
    <citation type="journal article" date="2018" name="IMA Fungus">
        <title>IMA Genome-F 9: Draft genome sequence of Annulohypoxylon stygium, Aspergillus mulundensis, Berkeleyomyces basicola (syn. Thielaviopsis basicola), Ceratocystis smalleyi, two Cercospora beticola strains, Coleophoma cylindrospora, Fusarium fracticaudum, Phialophora cf. hyalina, and Morchella septimelata.</title>
        <authorList>
            <person name="Wingfield B.D."/>
            <person name="Bills G.F."/>
            <person name="Dong Y."/>
            <person name="Huang W."/>
            <person name="Nel W.J."/>
            <person name="Swalarsk-Parry B.S."/>
            <person name="Vaghefi N."/>
            <person name="Wilken P.M."/>
            <person name="An Z."/>
            <person name="de Beer Z.W."/>
            <person name="De Vos L."/>
            <person name="Chen L."/>
            <person name="Duong T.A."/>
            <person name="Gao Y."/>
            <person name="Hammerbacher A."/>
            <person name="Kikkert J.R."/>
            <person name="Li Y."/>
            <person name="Li H."/>
            <person name="Li K."/>
            <person name="Li Q."/>
            <person name="Liu X."/>
            <person name="Ma X."/>
            <person name="Naidoo K."/>
            <person name="Pethybridge S.J."/>
            <person name="Sun J."/>
            <person name="Steenkamp E.T."/>
            <person name="van der Nest M.A."/>
            <person name="van Wyk S."/>
            <person name="Wingfield M.J."/>
            <person name="Xiong C."/>
            <person name="Yue Q."/>
            <person name="Zhang X."/>
        </authorList>
    </citation>
    <scope>NUCLEOTIDE SEQUENCE [LARGE SCALE GENOMIC DNA]</scope>
    <source>
        <strain evidence="3 4">BP6252</strain>
    </source>
</reference>
<dbReference type="OrthoDB" id="3009728at2759"/>
<keyword evidence="1" id="KW-1133">Transmembrane helix</keyword>
<keyword evidence="1" id="KW-0812">Transmembrane</keyword>
<evidence type="ECO:0000256" key="1">
    <source>
        <dbReference type="SAM" id="Phobius"/>
    </source>
</evidence>
<organism evidence="3 4">
    <name type="scientific">Coleophoma cylindrospora</name>
    <dbReference type="NCBI Taxonomy" id="1849047"/>
    <lineage>
        <taxon>Eukaryota</taxon>
        <taxon>Fungi</taxon>
        <taxon>Dikarya</taxon>
        <taxon>Ascomycota</taxon>
        <taxon>Pezizomycotina</taxon>
        <taxon>Leotiomycetes</taxon>
        <taxon>Helotiales</taxon>
        <taxon>Dermateaceae</taxon>
        <taxon>Coleophoma</taxon>
    </lineage>
</organism>
<feature type="signal peptide" evidence="2">
    <location>
        <begin position="1"/>
        <end position="24"/>
    </location>
</feature>
<evidence type="ECO:0000313" key="3">
    <source>
        <dbReference type="EMBL" id="RDW60755.1"/>
    </source>
</evidence>
<sequence>MHLPQCILRIALTFLVAFPRLSMAFSTAKFQSWYPYYGGVLDIELFGIEAPGYNNCSANYTAYKQAQGINRTNVCYNVYDCLFSGLLPNEQSNFASAQVFLGLTPTLLATIAPSIGEISLLSSQRPLLSFFLALGGPAVFVPRFLGHPNILQSLEMPGIRPPWLQRVTSQRRYEIGLSILQYALAIAAIVNVFSVSYQLGIQTVIAWKCDSSYLPFLWAILPVGIHLIAALAWRISNTMRRVRNTRLQRGRAAQESSSAIGISLIALRIWLQEELQLCINGQKRGYRSDDSNKGMSKVNVTATFPNEGWLSEMLMEFMSVFAFVQVVFGTLVFSSLMFIATIDAVVVVIRYSLSGLLCRAILMFELNGMRVAESEEDEQASELLAANGEHAQ</sequence>
<evidence type="ECO:0000256" key="2">
    <source>
        <dbReference type="SAM" id="SignalP"/>
    </source>
</evidence>
<keyword evidence="4" id="KW-1185">Reference proteome</keyword>
<feature type="transmembrane region" description="Helical" evidence="1">
    <location>
        <begin position="179"/>
        <end position="201"/>
    </location>
</feature>
<feature type="transmembrane region" description="Helical" evidence="1">
    <location>
        <begin position="320"/>
        <end position="342"/>
    </location>
</feature>
<keyword evidence="1" id="KW-0472">Membrane</keyword>
<dbReference type="AlphaFoldDB" id="A0A3D8QG26"/>
<dbReference type="EMBL" id="PDLM01000015">
    <property type="protein sequence ID" value="RDW60755.1"/>
    <property type="molecule type" value="Genomic_DNA"/>
</dbReference>
<proteinExistence type="predicted"/>
<protein>
    <submittedName>
        <fullName evidence="3">Uncharacterized protein</fullName>
    </submittedName>
</protein>
<comment type="caution">
    <text evidence="3">The sequence shown here is derived from an EMBL/GenBank/DDBJ whole genome shotgun (WGS) entry which is preliminary data.</text>
</comment>
<evidence type="ECO:0000313" key="4">
    <source>
        <dbReference type="Proteomes" id="UP000256645"/>
    </source>
</evidence>
<name>A0A3D8QG26_9HELO</name>
<keyword evidence="2" id="KW-0732">Signal</keyword>